<dbReference type="SUPFAM" id="SSF103473">
    <property type="entry name" value="MFS general substrate transporter"/>
    <property type="match status" value="1"/>
</dbReference>
<feature type="transmembrane region" description="Helical" evidence="4">
    <location>
        <begin position="362"/>
        <end position="380"/>
    </location>
</feature>
<dbReference type="Proteomes" id="UP000694865">
    <property type="component" value="Unplaced"/>
</dbReference>
<keyword evidence="2 4" id="KW-1133">Transmembrane helix</keyword>
<proteinExistence type="predicted"/>
<feature type="transmembrane region" description="Helical" evidence="4">
    <location>
        <begin position="446"/>
        <end position="467"/>
    </location>
</feature>
<feature type="transmembrane region" description="Helical" evidence="4">
    <location>
        <begin position="101"/>
        <end position="118"/>
    </location>
</feature>
<dbReference type="RefSeq" id="XP_006819370.1">
    <property type="nucleotide sequence ID" value="XM_006819307.1"/>
</dbReference>
<dbReference type="InterPro" id="IPR011701">
    <property type="entry name" value="MFS"/>
</dbReference>
<evidence type="ECO:0000256" key="1">
    <source>
        <dbReference type="ARBA" id="ARBA00022692"/>
    </source>
</evidence>
<dbReference type="Gene3D" id="1.20.1250.20">
    <property type="entry name" value="MFS general substrate transporter like domains"/>
    <property type="match status" value="2"/>
</dbReference>
<dbReference type="GeneID" id="102803975"/>
<evidence type="ECO:0000256" key="4">
    <source>
        <dbReference type="SAM" id="Phobius"/>
    </source>
</evidence>
<name>A0ABM0MH79_SACKO</name>
<feature type="transmembrane region" description="Helical" evidence="4">
    <location>
        <begin position="473"/>
        <end position="498"/>
    </location>
</feature>
<feature type="transmembrane region" description="Helical" evidence="4">
    <location>
        <begin position="387"/>
        <end position="405"/>
    </location>
</feature>
<feature type="transmembrane region" description="Helical" evidence="4">
    <location>
        <begin position="263"/>
        <end position="281"/>
    </location>
</feature>
<dbReference type="PANTHER" id="PTHR23121">
    <property type="entry name" value="SODIUM-DEPENDENT GLUCOSE TRANSPORTER 1"/>
    <property type="match status" value="1"/>
</dbReference>
<feature type="transmembrane region" description="Helical" evidence="4">
    <location>
        <begin position="163"/>
        <end position="181"/>
    </location>
</feature>
<feature type="transmembrane region" description="Helical" evidence="4">
    <location>
        <begin position="71"/>
        <end position="94"/>
    </location>
</feature>
<reference evidence="6" key="1">
    <citation type="submission" date="2025-08" db="UniProtKB">
        <authorList>
            <consortium name="RefSeq"/>
        </authorList>
    </citation>
    <scope>IDENTIFICATION</scope>
    <source>
        <tissue evidence="6">Testes</tissue>
    </source>
</reference>
<evidence type="ECO:0000256" key="3">
    <source>
        <dbReference type="ARBA" id="ARBA00023136"/>
    </source>
</evidence>
<keyword evidence="1 4" id="KW-0812">Transmembrane</keyword>
<evidence type="ECO:0000313" key="6">
    <source>
        <dbReference type="RefSeq" id="XP_006819370.1"/>
    </source>
</evidence>
<dbReference type="Pfam" id="PF07690">
    <property type="entry name" value="MFS_1"/>
    <property type="match status" value="1"/>
</dbReference>
<feature type="transmembrane region" description="Helical" evidence="4">
    <location>
        <begin position="40"/>
        <end position="59"/>
    </location>
</feature>
<protein>
    <submittedName>
        <fullName evidence="6">Sodium-dependent glucose transporter 1-like</fullName>
    </submittedName>
</protein>
<keyword evidence="5" id="KW-1185">Reference proteome</keyword>
<dbReference type="PANTHER" id="PTHR23121:SF9">
    <property type="entry name" value="SODIUM-DEPENDENT GLUCOSE TRANSPORTER 1"/>
    <property type="match status" value="1"/>
</dbReference>
<organism evidence="5 6">
    <name type="scientific">Saccoglossus kowalevskii</name>
    <name type="common">Acorn worm</name>
    <dbReference type="NCBI Taxonomy" id="10224"/>
    <lineage>
        <taxon>Eukaryota</taxon>
        <taxon>Metazoa</taxon>
        <taxon>Hemichordata</taxon>
        <taxon>Enteropneusta</taxon>
        <taxon>Harrimaniidae</taxon>
        <taxon>Saccoglossus</taxon>
    </lineage>
</organism>
<accession>A0ABM0MH79</accession>
<sequence length="522" mass="56655">MEDIVDKQNGKADDIDLSTNTVSPQDQSIARHKKVKTFQLYMAFFAQGMCVGIIGPSLLHLKQQVGVTFQQITYVFLARTISYTVGSAVGAPCYDRFDNQLLLSFSMLGTAIGILVPWCSSLPMLIVAFVIWGAPSGFQTLGCNMMCLNFWGKESGPWIQGLHFSYALGATISPLIAAPFLTSYDHPARSDTGTAIDSSQNTTIGINIALDYVTDTPFNLLQSVLSGANETLRPLSQNITYDGTTTDTISVYKSKPLSVGRLWIPYTIISLYCFVVALLYISSFCAGNRKCVIKQNISCNTKIRENAQYQGTIFRCTFLTLMFLFAFFYAGNEAIYGGFLYTFAMQSAHNFTPRTASYLNSAYYGSFALARGAAICVAMFISPAKMLNADLCGMCTASILLVAFASKNLNILWAATILLGVSMASVYPTGLAWAGEYIVITGTATAVYVVGASLSIIALPMLMGYLIESFAAISLMYVVLAMTFGITLTYIIMQVIALRKCSEKAGLFAAGDSDMNGKVTHV</sequence>
<evidence type="ECO:0000256" key="2">
    <source>
        <dbReference type="ARBA" id="ARBA00022989"/>
    </source>
</evidence>
<evidence type="ECO:0000313" key="5">
    <source>
        <dbReference type="Proteomes" id="UP000694865"/>
    </source>
</evidence>
<dbReference type="InterPro" id="IPR036259">
    <property type="entry name" value="MFS_trans_sf"/>
</dbReference>
<feature type="transmembrane region" description="Helical" evidence="4">
    <location>
        <begin position="411"/>
        <end position="434"/>
    </location>
</feature>
<keyword evidence="3 4" id="KW-0472">Membrane</keyword>
<gene>
    <name evidence="6" type="primary">LOC102803975</name>
</gene>
<feature type="transmembrane region" description="Helical" evidence="4">
    <location>
        <begin position="124"/>
        <end position="151"/>
    </location>
</feature>